<dbReference type="SUPFAM" id="SSF57959">
    <property type="entry name" value="Leucine zipper domain"/>
    <property type="match status" value="1"/>
</dbReference>
<feature type="compositionally biased region" description="Basic and acidic residues" evidence="9">
    <location>
        <begin position="615"/>
        <end position="641"/>
    </location>
</feature>
<keyword evidence="3" id="KW-0678">Repressor</keyword>
<dbReference type="InterPro" id="IPR008917">
    <property type="entry name" value="TF_DNA-bd_sf"/>
</dbReference>
<keyword evidence="8" id="KW-0175">Coiled coil</keyword>
<dbReference type="SUPFAM" id="SSF47454">
    <property type="entry name" value="A DNA-binding domain in eukaryotic transcription factors"/>
    <property type="match status" value="1"/>
</dbReference>
<dbReference type="InterPro" id="IPR033207">
    <property type="entry name" value="CCP110"/>
</dbReference>
<dbReference type="InterPro" id="IPR046347">
    <property type="entry name" value="bZIP_sf"/>
</dbReference>
<evidence type="ECO:0000256" key="4">
    <source>
        <dbReference type="ARBA" id="ARBA00023015"/>
    </source>
</evidence>
<evidence type="ECO:0000256" key="8">
    <source>
        <dbReference type="SAM" id="Coils"/>
    </source>
</evidence>
<feature type="region of interest" description="Disordered" evidence="9">
    <location>
        <begin position="815"/>
        <end position="835"/>
    </location>
</feature>
<feature type="compositionally biased region" description="Basic and acidic residues" evidence="9">
    <location>
        <begin position="577"/>
        <end position="586"/>
    </location>
</feature>
<feature type="region of interest" description="Disordered" evidence="9">
    <location>
        <begin position="527"/>
        <end position="589"/>
    </location>
</feature>
<feature type="compositionally biased region" description="Basic and acidic residues" evidence="9">
    <location>
        <begin position="649"/>
        <end position="658"/>
    </location>
</feature>
<evidence type="ECO:0000256" key="7">
    <source>
        <dbReference type="ARBA" id="ARBA00023242"/>
    </source>
</evidence>
<gene>
    <name evidence="11" type="ORF">F2P81_010599</name>
</gene>
<comment type="similarity">
    <text evidence="2">Belongs to the bZIP family. Maf subfamily.</text>
</comment>
<evidence type="ECO:0000256" key="6">
    <source>
        <dbReference type="ARBA" id="ARBA00023163"/>
    </source>
</evidence>
<evidence type="ECO:0000313" key="11">
    <source>
        <dbReference type="EMBL" id="KAF0037725.1"/>
    </source>
</evidence>
<protein>
    <recommendedName>
        <fullName evidence="10">BZIP domain-containing protein</fullName>
    </recommendedName>
</protein>
<dbReference type="AlphaFoldDB" id="A0A6A4SY79"/>
<feature type="region of interest" description="Disordered" evidence="9">
    <location>
        <begin position="252"/>
        <end position="271"/>
    </location>
</feature>
<feature type="compositionally biased region" description="Low complexity" evidence="9">
    <location>
        <begin position="535"/>
        <end position="551"/>
    </location>
</feature>
<dbReference type="GO" id="GO:0003700">
    <property type="term" value="F:DNA-binding transcription factor activity"/>
    <property type="evidence" value="ECO:0007669"/>
    <property type="project" value="InterPro"/>
</dbReference>
<accession>A0A6A4SY79</accession>
<dbReference type="Pfam" id="PF03131">
    <property type="entry name" value="bZIP_Maf"/>
    <property type="match status" value="1"/>
</dbReference>
<dbReference type="GO" id="GO:0007099">
    <property type="term" value="P:centriole replication"/>
    <property type="evidence" value="ECO:0007669"/>
    <property type="project" value="InterPro"/>
</dbReference>
<sequence>MCLLCARRPLLRRGLRLASSPLDTVPARGAVLCCALCVSNRSISVSHTGEMLIHHNVAERRHEGAMATWHRREEGGRTKVCSEEQGCSGMTTTNKGNKALKVKREPGENGTSLTDDELVTMSVRELNQHLRGLTKEEILQLKQRRRTLKNRGYAASCRVKRVTQKEELEKQKAKLQQEVDKLANENASMRVELDALRSKYEALQTFARTVSRSPTVGVGVRAGGGGGGVASSVIGPLIPGKLSGELREEMQRHRDAAQKAAGHRRLKDDPRMAHVQSILQSVQLRKTPTLEELLQESECLYSQKTSGGLVSEGDFFLETSEDSSSLSLPPSLRKGKDGLSFSPVTSTVLSSSFTSNVTPQQSYHEDCLVDRHDSQQGPQQSSPRGAIHQSPPSGDVTFENVENALSVSGLIDAGSGSCGFGSSEGAHSMGDFFLHSTSNTITKMPEIICHPPTDGEEMERSGLELSLCNNFTAVKDICCISFQEDSVTCDHLTADKSDSSHLESTESGDTPHSAAALELDRDHILDRSEDPVSWSENSGSPESLELSETLSAHCNPTTQLHSHHEPTETEPADNGVDEVKPSEGPHRLSLQALLKKSQEYRRRQRMLRNQAKNSCVKERTQEPKPRPEEHSLSDKENDECPYKGSVTMEGKKSKERRGSLSPTVENSSLKKSLDNERMNENESIGKKTNVKSESNQLTGDMNTKEMIRVEEETTFKNNKLNSSQEVIIEPEQISVFIQQQPELTEASPIQEAFSMTIEQSDSCPTGIFQGVGKHYTIPVPKFCMSPVHSKSKGSIRDGETIDVAENSKGKVVDNTSLNEDHSVEEGSNRGDTAVPSYVNGMVQGDVTGVLAKSSECIDQLETNLSSLNVLISDLESTVKEHLENRSPTESDTQSELSFKDVEHSVQSKHNLHVQLCQHVGDYLEDRLGDDDPDSSDTEYRDLPRRQSFDKRKYMNEGPGTEPVFSDADDNPLIVQGKGKEAVNLREIRPVNALASERLKENGTGNEGFTKRGGLHGSCRKQQPLARCFLSAAQRMRIPDAFRNIPSHIMVPCNLSMLLDTSNHPVERGQDSPLSPSLNQSYDVDAPSGLWLLDGSGSDFGSKGHLFQEKHQTPESGGEGWGGVSKVKRRLLMHVTEETREKSAETSGRAGCVVRPSSSTPTAALWLYEGHGCRKNKQELLKQAHAAQIRALQDEHRRQQEQLLQLRAARYEVHDIFFSLSAAERMQLISWDRDLARERERRRQSGHAGLPSGKSSLSVATQKSLERKKGMM</sequence>
<reference evidence="11 12" key="1">
    <citation type="submission" date="2019-06" db="EMBL/GenBank/DDBJ databases">
        <title>Draft genomes of female and male turbot (Scophthalmus maximus).</title>
        <authorList>
            <person name="Xu H."/>
            <person name="Xu X.-W."/>
            <person name="Shao C."/>
            <person name="Chen S."/>
        </authorList>
    </citation>
    <scope>NUCLEOTIDE SEQUENCE [LARGE SCALE GENOMIC DNA]</scope>
    <source>
        <strain evidence="11">Ysfricsl-2016a</strain>
        <tissue evidence="11">Blood</tissue>
    </source>
</reference>
<keyword evidence="7" id="KW-0539">Nucleus</keyword>
<evidence type="ECO:0000259" key="10">
    <source>
        <dbReference type="PROSITE" id="PS50217"/>
    </source>
</evidence>
<comment type="caution">
    <text evidence="11">The sequence shown here is derived from an EMBL/GenBank/DDBJ whole genome shotgun (WGS) entry which is preliminary data.</text>
</comment>
<dbReference type="PANTHER" id="PTHR13594:SF2">
    <property type="entry name" value="SI:CH73-100L22.3"/>
    <property type="match status" value="1"/>
</dbReference>
<feature type="domain" description="BZIP" evidence="10">
    <location>
        <begin position="140"/>
        <end position="203"/>
    </location>
</feature>
<keyword evidence="5" id="KW-0238">DNA-binding</keyword>
<feature type="region of interest" description="Disordered" evidence="9">
    <location>
        <begin position="926"/>
        <end position="970"/>
    </location>
</feature>
<evidence type="ECO:0000256" key="2">
    <source>
        <dbReference type="ARBA" id="ARBA00008500"/>
    </source>
</evidence>
<name>A0A6A4SY79_SCOMX</name>
<dbReference type="GO" id="GO:1903723">
    <property type="term" value="P:negative regulation of centriole elongation"/>
    <property type="evidence" value="ECO:0007669"/>
    <property type="project" value="TreeGrafter"/>
</dbReference>
<feature type="compositionally biased region" description="Acidic residues" evidence="9">
    <location>
        <begin position="927"/>
        <end position="936"/>
    </location>
</feature>
<proteinExistence type="inferred from homology"/>
<evidence type="ECO:0000256" key="5">
    <source>
        <dbReference type="ARBA" id="ARBA00023125"/>
    </source>
</evidence>
<feature type="compositionally biased region" description="Polar residues" evidence="9">
    <location>
        <begin position="660"/>
        <end position="670"/>
    </location>
</feature>
<dbReference type="GO" id="GO:0005634">
    <property type="term" value="C:nucleus"/>
    <property type="evidence" value="ECO:0007669"/>
    <property type="project" value="UniProtKB-SubCell"/>
</dbReference>
<dbReference type="GO" id="GO:0003677">
    <property type="term" value="F:DNA binding"/>
    <property type="evidence" value="ECO:0007669"/>
    <property type="project" value="UniProtKB-KW"/>
</dbReference>
<feature type="region of interest" description="Disordered" evidence="9">
    <location>
        <begin position="606"/>
        <end position="696"/>
    </location>
</feature>
<dbReference type="GO" id="GO:0005814">
    <property type="term" value="C:centriole"/>
    <property type="evidence" value="ECO:0007669"/>
    <property type="project" value="InterPro"/>
</dbReference>
<feature type="coiled-coil region" evidence="8">
    <location>
        <begin position="158"/>
        <end position="199"/>
    </location>
</feature>
<feature type="compositionally biased region" description="Basic and acidic residues" evidence="9">
    <location>
        <begin position="671"/>
        <end position="685"/>
    </location>
</feature>
<evidence type="ECO:0000256" key="3">
    <source>
        <dbReference type="ARBA" id="ARBA00022491"/>
    </source>
</evidence>
<dbReference type="Proteomes" id="UP000438429">
    <property type="component" value="Unassembled WGS sequence"/>
</dbReference>
<organism evidence="11 12">
    <name type="scientific">Scophthalmus maximus</name>
    <name type="common">Turbot</name>
    <name type="synonym">Psetta maxima</name>
    <dbReference type="NCBI Taxonomy" id="52904"/>
    <lineage>
        <taxon>Eukaryota</taxon>
        <taxon>Metazoa</taxon>
        <taxon>Chordata</taxon>
        <taxon>Craniata</taxon>
        <taxon>Vertebrata</taxon>
        <taxon>Euteleostomi</taxon>
        <taxon>Actinopterygii</taxon>
        <taxon>Neopterygii</taxon>
        <taxon>Teleostei</taxon>
        <taxon>Neoteleostei</taxon>
        <taxon>Acanthomorphata</taxon>
        <taxon>Carangaria</taxon>
        <taxon>Pleuronectiformes</taxon>
        <taxon>Pleuronectoidei</taxon>
        <taxon>Scophthalmidae</taxon>
        <taxon>Scophthalmus</taxon>
    </lineage>
</organism>
<dbReference type="PANTHER" id="PTHR13594">
    <property type="entry name" value="CENTRIOLAR COILED-COIL PROTEIN OF 110 KDA"/>
    <property type="match status" value="1"/>
</dbReference>
<dbReference type="CDD" id="cd14717">
    <property type="entry name" value="bZIP_Maf_small"/>
    <property type="match status" value="1"/>
</dbReference>
<feature type="compositionally biased region" description="Basic and acidic residues" evidence="9">
    <location>
        <begin position="818"/>
        <end position="828"/>
    </location>
</feature>
<feature type="region of interest" description="Disordered" evidence="9">
    <location>
        <begin position="1239"/>
        <end position="1271"/>
    </location>
</feature>
<feature type="compositionally biased region" description="Polar residues" evidence="9">
    <location>
        <begin position="1252"/>
        <end position="1262"/>
    </location>
</feature>
<keyword evidence="4" id="KW-0805">Transcription regulation</keyword>
<feature type="coiled-coil region" evidence="8">
    <location>
        <begin position="1174"/>
        <end position="1208"/>
    </location>
</feature>
<dbReference type="EMBL" id="VEVO01000009">
    <property type="protein sequence ID" value="KAF0037725.1"/>
    <property type="molecule type" value="Genomic_DNA"/>
</dbReference>
<keyword evidence="6" id="KW-0804">Transcription</keyword>
<dbReference type="PROSITE" id="PS50217">
    <property type="entry name" value="BZIP"/>
    <property type="match status" value="1"/>
</dbReference>
<evidence type="ECO:0000313" key="12">
    <source>
        <dbReference type="Proteomes" id="UP000438429"/>
    </source>
</evidence>
<evidence type="ECO:0000256" key="1">
    <source>
        <dbReference type="ARBA" id="ARBA00004123"/>
    </source>
</evidence>
<dbReference type="FunFam" id="1.20.5.170:FF:000011">
    <property type="entry name" value="Transcription factor MafG, putative"/>
    <property type="match status" value="1"/>
</dbReference>
<dbReference type="GO" id="GO:0032053">
    <property type="term" value="P:ciliary basal body organization"/>
    <property type="evidence" value="ECO:0007669"/>
    <property type="project" value="TreeGrafter"/>
</dbReference>
<dbReference type="InterPro" id="IPR004826">
    <property type="entry name" value="bZIP_Maf"/>
</dbReference>
<feature type="region of interest" description="Disordered" evidence="9">
    <location>
        <begin position="881"/>
        <end position="901"/>
    </location>
</feature>
<comment type="subcellular location">
    <subcellularLocation>
        <location evidence="1">Nucleus</location>
    </subcellularLocation>
</comment>
<dbReference type="SMART" id="SM00338">
    <property type="entry name" value="BRLZ"/>
    <property type="match status" value="1"/>
</dbReference>
<evidence type="ECO:0000256" key="9">
    <source>
        <dbReference type="SAM" id="MobiDB-lite"/>
    </source>
</evidence>
<feature type="compositionally biased region" description="Basic and acidic residues" evidence="9">
    <location>
        <begin position="937"/>
        <end position="954"/>
    </location>
</feature>
<dbReference type="GO" id="GO:0032465">
    <property type="term" value="P:regulation of cytokinesis"/>
    <property type="evidence" value="ECO:0007669"/>
    <property type="project" value="InterPro"/>
</dbReference>
<feature type="region of interest" description="Disordered" evidence="9">
    <location>
        <begin position="371"/>
        <end position="394"/>
    </location>
</feature>
<dbReference type="InterPro" id="IPR004827">
    <property type="entry name" value="bZIP"/>
</dbReference>
<dbReference type="Gene3D" id="1.20.5.170">
    <property type="match status" value="1"/>
</dbReference>